<evidence type="ECO:0000313" key="8">
    <source>
        <dbReference type="EMBL" id="KZT70978.1"/>
    </source>
</evidence>
<keyword evidence="2" id="KW-0677">Repeat</keyword>
<evidence type="ECO:0000256" key="1">
    <source>
        <dbReference type="ARBA" id="ARBA00022723"/>
    </source>
</evidence>
<proteinExistence type="predicted"/>
<dbReference type="SMART" id="SM00355">
    <property type="entry name" value="ZnF_C2H2"/>
    <property type="match status" value="2"/>
</dbReference>
<evidence type="ECO:0000256" key="2">
    <source>
        <dbReference type="ARBA" id="ARBA00022737"/>
    </source>
</evidence>
<dbReference type="EMBL" id="KV429048">
    <property type="protein sequence ID" value="KZT70978.1"/>
    <property type="molecule type" value="Genomic_DNA"/>
</dbReference>
<dbReference type="Proteomes" id="UP000076727">
    <property type="component" value="Unassembled WGS sequence"/>
</dbReference>
<dbReference type="PROSITE" id="PS50157">
    <property type="entry name" value="ZINC_FINGER_C2H2_2"/>
    <property type="match status" value="2"/>
</dbReference>
<keyword evidence="3 5" id="KW-0863">Zinc-finger</keyword>
<evidence type="ECO:0000256" key="4">
    <source>
        <dbReference type="ARBA" id="ARBA00022833"/>
    </source>
</evidence>
<dbReference type="GO" id="GO:0000981">
    <property type="term" value="F:DNA-binding transcription factor activity, RNA polymerase II-specific"/>
    <property type="evidence" value="ECO:0007669"/>
    <property type="project" value="UniProtKB-ARBA"/>
</dbReference>
<keyword evidence="4" id="KW-0862">Zinc</keyword>
<dbReference type="InterPro" id="IPR036236">
    <property type="entry name" value="Znf_C2H2_sf"/>
</dbReference>
<name>A0A165RNM1_9APHY</name>
<protein>
    <recommendedName>
        <fullName evidence="7">C2H2-type domain-containing protein</fullName>
    </recommendedName>
</protein>
<organism evidence="8 9">
    <name type="scientific">Daedalea quercina L-15889</name>
    <dbReference type="NCBI Taxonomy" id="1314783"/>
    <lineage>
        <taxon>Eukaryota</taxon>
        <taxon>Fungi</taxon>
        <taxon>Dikarya</taxon>
        <taxon>Basidiomycota</taxon>
        <taxon>Agaricomycotina</taxon>
        <taxon>Agaricomycetes</taxon>
        <taxon>Polyporales</taxon>
        <taxon>Fomitopsis</taxon>
    </lineage>
</organism>
<gene>
    <name evidence="8" type="ORF">DAEQUDRAFT_810245</name>
</gene>
<feature type="region of interest" description="Disordered" evidence="6">
    <location>
        <begin position="80"/>
        <end position="148"/>
    </location>
</feature>
<evidence type="ECO:0000313" key="9">
    <source>
        <dbReference type="Proteomes" id="UP000076727"/>
    </source>
</evidence>
<dbReference type="PANTHER" id="PTHR23235:SF120">
    <property type="entry name" value="KRUPPEL-LIKE FACTOR 15"/>
    <property type="match status" value="1"/>
</dbReference>
<dbReference type="SUPFAM" id="SSF57667">
    <property type="entry name" value="beta-beta-alpha zinc fingers"/>
    <property type="match status" value="1"/>
</dbReference>
<keyword evidence="1" id="KW-0479">Metal-binding</keyword>
<dbReference type="FunFam" id="3.30.160.60:FF:000688">
    <property type="entry name" value="zinc finger protein 197 isoform X1"/>
    <property type="match status" value="1"/>
</dbReference>
<accession>A0A165RNM1</accession>
<dbReference type="PANTHER" id="PTHR23235">
    <property type="entry name" value="KRUEPPEL-LIKE TRANSCRIPTION FACTOR"/>
    <property type="match status" value="1"/>
</dbReference>
<dbReference type="AlphaFoldDB" id="A0A165RNM1"/>
<dbReference type="GO" id="GO:0000978">
    <property type="term" value="F:RNA polymerase II cis-regulatory region sequence-specific DNA binding"/>
    <property type="evidence" value="ECO:0007669"/>
    <property type="project" value="TreeGrafter"/>
</dbReference>
<dbReference type="GO" id="GO:0008270">
    <property type="term" value="F:zinc ion binding"/>
    <property type="evidence" value="ECO:0007669"/>
    <property type="project" value="UniProtKB-KW"/>
</dbReference>
<keyword evidence="9" id="KW-1185">Reference proteome</keyword>
<evidence type="ECO:0000256" key="6">
    <source>
        <dbReference type="SAM" id="MobiDB-lite"/>
    </source>
</evidence>
<dbReference type="Gene3D" id="3.30.160.60">
    <property type="entry name" value="Classic Zinc Finger"/>
    <property type="match status" value="2"/>
</dbReference>
<dbReference type="PROSITE" id="PS00028">
    <property type="entry name" value="ZINC_FINGER_C2H2_1"/>
    <property type="match status" value="1"/>
</dbReference>
<evidence type="ECO:0000259" key="7">
    <source>
        <dbReference type="PROSITE" id="PS50157"/>
    </source>
</evidence>
<feature type="domain" description="C2H2-type" evidence="7">
    <location>
        <begin position="172"/>
        <end position="199"/>
    </location>
</feature>
<feature type="domain" description="C2H2-type" evidence="7">
    <location>
        <begin position="200"/>
        <end position="229"/>
    </location>
</feature>
<dbReference type="Pfam" id="PF00096">
    <property type="entry name" value="zf-C2H2"/>
    <property type="match status" value="2"/>
</dbReference>
<dbReference type="InterPro" id="IPR013087">
    <property type="entry name" value="Znf_C2H2_type"/>
</dbReference>
<sequence length="232" mass="25452">MSDRRTHHYAAPADAAYNASHLAGSQYQLAYTDQYSSPSYSATYSSARPHSVVGGSYDQSATPAHGHSNYHMTDQQMNYTYAGRPDRPLPMSMHHSPTYHADGAHGMAAHSSRMAVHSPSRPRSTHPYGVPSSSPPHSPSVPSHAPGMYPGQVAYAQQVNMSQYPASPQRPFACDMCALSFNRQHDLKRHRDTHTGEKPFVCNGGCGKTFTRKDALKRHQLVKRCGIDEDAA</sequence>
<reference evidence="8 9" key="1">
    <citation type="journal article" date="2016" name="Mol. Biol. Evol.">
        <title>Comparative Genomics of Early-Diverging Mushroom-Forming Fungi Provides Insights into the Origins of Lignocellulose Decay Capabilities.</title>
        <authorList>
            <person name="Nagy L.G."/>
            <person name="Riley R."/>
            <person name="Tritt A."/>
            <person name="Adam C."/>
            <person name="Daum C."/>
            <person name="Floudas D."/>
            <person name="Sun H."/>
            <person name="Yadav J.S."/>
            <person name="Pangilinan J."/>
            <person name="Larsson K.H."/>
            <person name="Matsuura K."/>
            <person name="Barry K."/>
            <person name="Labutti K."/>
            <person name="Kuo R."/>
            <person name="Ohm R.A."/>
            <person name="Bhattacharya S.S."/>
            <person name="Shirouzu T."/>
            <person name="Yoshinaga Y."/>
            <person name="Martin F.M."/>
            <person name="Grigoriev I.V."/>
            <person name="Hibbett D.S."/>
        </authorList>
    </citation>
    <scope>NUCLEOTIDE SEQUENCE [LARGE SCALE GENOMIC DNA]</scope>
    <source>
        <strain evidence="8 9">L-15889</strain>
    </source>
</reference>
<dbReference type="FunFam" id="3.30.160.60:FF:000072">
    <property type="entry name" value="zinc finger protein 143 isoform X1"/>
    <property type="match status" value="1"/>
</dbReference>
<dbReference type="OrthoDB" id="8922241at2759"/>
<evidence type="ECO:0000256" key="3">
    <source>
        <dbReference type="ARBA" id="ARBA00022771"/>
    </source>
</evidence>
<evidence type="ECO:0000256" key="5">
    <source>
        <dbReference type="PROSITE-ProRule" id="PRU00042"/>
    </source>
</evidence>
<dbReference type="STRING" id="1314783.A0A165RNM1"/>